<evidence type="ECO:0000313" key="3">
    <source>
        <dbReference type="Proteomes" id="UP000218334"/>
    </source>
</evidence>
<sequence length="87" mass="10078">LVPKYIGPYHILKDFSNELFQLELPASLKSRGIHNVFHALLLRIHILNDNHLFPGHAENQIGLMKDSNSKWAVDQIKFQTDTLFQIK</sequence>
<gene>
    <name evidence="2" type="ORF">ARMSODRAFT_882035</name>
</gene>
<evidence type="ECO:0000259" key="1">
    <source>
        <dbReference type="Pfam" id="PF24626"/>
    </source>
</evidence>
<dbReference type="InterPro" id="IPR056924">
    <property type="entry name" value="SH3_Tf2-1"/>
</dbReference>
<accession>A0A2H3C5X5</accession>
<organism evidence="2 3">
    <name type="scientific">Armillaria solidipes</name>
    <dbReference type="NCBI Taxonomy" id="1076256"/>
    <lineage>
        <taxon>Eukaryota</taxon>
        <taxon>Fungi</taxon>
        <taxon>Dikarya</taxon>
        <taxon>Basidiomycota</taxon>
        <taxon>Agaricomycotina</taxon>
        <taxon>Agaricomycetes</taxon>
        <taxon>Agaricomycetidae</taxon>
        <taxon>Agaricales</taxon>
        <taxon>Marasmiineae</taxon>
        <taxon>Physalacriaceae</taxon>
        <taxon>Armillaria</taxon>
    </lineage>
</organism>
<evidence type="ECO:0000313" key="2">
    <source>
        <dbReference type="EMBL" id="PBK72207.1"/>
    </source>
</evidence>
<keyword evidence="3" id="KW-1185">Reference proteome</keyword>
<feature type="non-terminal residue" evidence="2">
    <location>
        <position position="1"/>
    </location>
</feature>
<reference evidence="3" key="1">
    <citation type="journal article" date="2017" name="Nat. Ecol. Evol.">
        <title>Genome expansion and lineage-specific genetic innovations in the forest pathogenic fungi Armillaria.</title>
        <authorList>
            <person name="Sipos G."/>
            <person name="Prasanna A.N."/>
            <person name="Walter M.C."/>
            <person name="O'Connor E."/>
            <person name="Balint B."/>
            <person name="Krizsan K."/>
            <person name="Kiss B."/>
            <person name="Hess J."/>
            <person name="Varga T."/>
            <person name="Slot J."/>
            <person name="Riley R."/>
            <person name="Boka B."/>
            <person name="Rigling D."/>
            <person name="Barry K."/>
            <person name="Lee J."/>
            <person name="Mihaltcheva S."/>
            <person name="LaButti K."/>
            <person name="Lipzen A."/>
            <person name="Waldron R."/>
            <person name="Moloney N.M."/>
            <person name="Sperisen C."/>
            <person name="Kredics L."/>
            <person name="Vagvoelgyi C."/>
            <person name="Patrignani A."/>
            <person name="Fitzpatrick D."/>
            <person name="Nagy I."/>
            <person name="Doyle S."/>
            <person name="Anderson J.B."/>
            <person name="Grigoriev I.V."/>
            <person name="Gueldener U."/>
            <person name="Muensterkoetter M."/>
            <person name="Nagy L.G."/>
        </authorList>
    </citation>
    <scope>NUCLEOTIDE SEQUENCE [LARGE SCALE GENOMIC DNA]</scope>
    <source>
        <strain evidence="3">28-4</strain>
    </source>
</reference>
<dbReference type="EMBL" id="KZ293422">
    <property type="protein sequence ID" value="PBK72207.1"/>
    <property type="molecule type" value="Genomic_DNA"/>
</dbReference>
<dbReference type="Proteomes" id="UP000218334">
    <property type="component" value="Unassembled WGS sequence"/>
</dbReference>
<dbReference type="Pfam" id="PF24626">
    <property type="entry name" value="SH3_Tf2-1"/>
    <property type="match status" value="1"/>
</dbReference>
<dbReference type="AlphaFoldDB" id="A0A2H3C5X5"/>
<feature type="domain" description="Tf2-1-like SH3-like" evidence="1">
    <location>
        <begin position="1"/>
        <end position="43"/>
    </location>
</feature>
<protein>
    <recommendedName>
        <fullName evidence="1">Tf2-1-like SH3-like domain-containing protein</fullName>
    </recommendedName>
</protein>
<name>A0A2H3C5X5_9AGAR</name>
<dbReference type="STRING" id="1076256.A0A2H3C5X5"/>
<proteinExistence type="predicted"/>